<dbReference type="Pfam" id="PF07366">
    <property type="entry name" value="SnoaL"/>
    <property type="match status" value="1"/>
</dbReference>
<protein>
    <recommendedName>
        <fullName evidence="2">Ester cyclase</fullName>
    </recommendedName>
</protein>
<dbReference type="AlphaFoldDB" id="A0A0C1RA69"/>
<reference evidence="1" key="1">
    <citation type="journal article" date="2015" name="Genome Announc.">
        <title>Draft Genome Sequence of Tolypothrix boutellei Strain VB521301.</title>
        <authorList>
            <person name="Chandrababunaidu M.M."/>
            <person name="Singh D."/>
            <person name="Sen D."/>
            <person name="Bhan S."/>
            <person name="Das S."/>
            <person name="Gupta A."/>
            <person name="Adhikary S.P."/>
            <person name="Tripathy S."/>
        </authorList>
    </citation>
    <scope>NUCLEOTIDE SEQUENCE</scope>
    <source>
        <strain evidence="1">VB521301</strain>
    </source>
</reference>
<sequence>MVWLVPTIVNFVNEIIGTNPMSTQQNKEIARKFCDQTWGKGNLAIVDELASRDFKVSYPILPEVLDREGFKVWVADTHTGLPDLQFTITDAIAEGEKVAIIWTARGTHKGEIKFLNLPPTFKSASWGGISIYRIVEGKVVEEQGQEDALGVFQQLGLIPT</sequence>
<comment type="caution">
    <text evidence="1">The sequence shown here is derived from an EMBL/GenBank/DDBJ whole genome shotgun (WGS) entry which is preliminary data.</text>
</comment>
<accession>A0A0C1RA69</accession>
<gene>
    <name evidence="1" type="ORF">DA73_0232960</name>
</gene>
<dbReference type="InterPro" id="IPR009959">
    <property type="entry name" value="Cyclase_SnoaL-like"/>
</dbReference>
<dbReference type="EMBL" id="JHEG02000058">
    <property type="protein sequence ID" value="KIE09210.1"/>
    <property type="molecule type" value="Genomic_DNA"/>
</dbReference>
<dbReference type="SUPFAM" id="SSF54427">
    <property type="entry name" value="NTF2-like"/>
    <property type="match status" value="1"/>
</dbReference>
<organism evidence="1">
    <name type="scientific">Tolypothrix bouteillei VB521301</name>
    <dbReference type="NCBI Taxonomy" id="1479485"/>
    <lineage>
        <taxon>Bacteria</taxon>
        <taxon>Bacillati</taxon>
        <taxon>Cyanobacteriota</taxon>
        <taxon>Cyanophyceae</taxon>
        <taxon>Nostocales</taxon>
        <taxon>Tolypothrichaceae</taxon>
        <taxon>Tolypothrix</taxon>
    </lineage>
</organism>
<dbReference type="InterPro" id="IPR032710">
    <property type="entry name" value="NTF2-like_dom_sf"/>
</dbReference>
<proteinExistence type="predicted"/>
<name>A0A0C1RA69_9CYAN</name>
<dbReference type="STRING" id="1479485.DA73_0232960"/>
<dbReference type="Gene3D" id="3.10.450.50">
    <property type="match status" value="1"/>
</dbReference>
<evidence type="ECO:0000313" key="1">
    <source>
        <dbReference type="EMBL" id="KIE09210.1"/>
    </source>
</evidence>
<evidence type="ECO:0008006" key="2">
    <source>
        <dbReference type="Google" id="ProtNLM"/>
    </source>
</evidence>
<dbReference type="PANTHER" id="PTHR38436:SF1">
    <property type="entry name" value="ESTER CYCLASE"/>
    <property type="match status" value="1"/>
</dbReference>
<dbReference type="PANTHER" id="PTHR38436">
    <property type="entry name" value="POLYKETIDE CYCLASE SNOAL-LIKE DOMAIN"/>
    <property type="match status" value="1"/>
</dbReference>
<dbReference type="GO" id="GO:0030638">
    <property type="term" value="P:polyketide metabolic process"/>
    <property type="evidence" value="ECO:0007669"/>
    <property type="project" value="InterPro"/>
</dbReference>